<evidence type="ECO:0000313" key="17">
    <source>
        <dbReference type="Proteomes" id="UP000231702"/>
    </source>
</evidence>
<feature type="domain" description="HAMP" evidence="13">
    <location>
        <begin position="186"/>
        <end position="239"/>
    </location>
</feature>
<sequence length="455" mass="49243">MRHRRGTASLRVTLGIAAGIIVISLSAMGLQYQLTARALAARQAELLETDLEAFAANYQQRRIPALRQAIDFRSETMVPDEAIYLLQDREGVKLAGNIDGWPLGIAPEGARFAPDPVLVYHLPLGPGGTEIAYRGIARELPGGFRFLTARAETPREATLARLRAVILPVAAGLVALALLAGWLTSRWVLARIERINRLADRVAAGDLSARLPGQRPDDEFGLLETHVHAMLDRIEALNRATQSLSDLIAHELRTPLNRILQKIRALDAPGERKAELEAEIHATTRTFNALLDISSAEASSGTRPGFSPVDLSELAAELVELYQPLAEDKGLSLGADLSAGCIVLAERNLIAQVLTNLLDNAIKFCAPGDTIALSLHPSEARHLMVVEDSGPGLPAEIRSEVTRRFVRAERDRAVPGHGLGLALVQAVATHHGARLALPDTAKGFRIEISWPRLAD</sequence>
<evidence type="ECO:0000256" key="7">
    <source>
        <dbReference type="ARBA" id="ARBA00022777"/>
    </source>
</evidence>
<evidence type="ECO:0000256" key="9">
    <source>
        <dbReference type="ARBA" id="ARBA00023012"/>
    </source>
</evidence>
<comment type="catalytic activity">
    <reaction evidence="1">
        <text>ATP + protein L-histidine = ADP + protein N-phospho-L-histidine.</text>
        <dbReference type="EC" id="2.7.13.3"/>
    </reaction>
</comment>
<keyword evidence="17" id="KW-1185">Reference proteome</keyword>
<dbReference type="SUPFAM" id="SSF55874">
    <property type="entry name" value="ATPase domain of HSP90 chaperone/DNA topoisomerase II/histidine kinase"/>
    <property type="match status" value="1"/>
</dbReference>
<evidence type="ECO:0000256" key="6">
    <source>
        <dbReference type="ARBA" id="ARBA00022692"/>
    </source>
</evidence>
<dbReference type="CDD" id="cd06225">
    <property type="entry name" value="HAMP"/>
    <property type="match status" value="1"/>
</dbReference>
<keyword evidence="7 15" id="KW-0418">Kinase</keyword>
<dbReference type="PROSITE" id="PS50885">
    <property type="entry name" value="HAMP"/>
    <property type="match status" value="1"/>
</dbReference>
<dbReference type="RefSeq" id="WP_097146612.1">
    <property type="nucleotide sequence ID" value="NZ_OBEA01000005.1"/>
</dbReference>
<feature type="domain" description="Histidine kinase" evidence="12">
    <location>
        <begin position="247"/>
        <end position="454"/>
    </location>
</feature>
<keyword evidence="4" id="KW-0597">Phosphoprotein</keyword>
<evidence type="ECO:0000256" key="10">
    <source>
        <dbReference type="ARBA" id="ARBA00023136"/>
    </source>
</evidence>
<accession>A0A285J3A6</accession>
<dbReference type="PANTHER" id="PTHR45436:SF8">
    <property type="entry name" value="HISTIDINE KINASE"/>
    <property type="match status" value="1"/>
</dbReference>
<dbReference type="EMBL" id="OBEA01000005">
    <property type="protein sequence ID" value="SNY54805.1"/>
    <property type="molecule type" value="Genomic_DNA"/>
</dbReference>
<dbReference type="InterPro" id="IPR005467">
    <property type="entry name" value="His_kinase_dom"/>
</dbReference>
<dbReference type="PROSITE" id="PS50109">
    <property type="entry name" value="HIS_KIN"/>
    <property type="match status" value="1"/>
</dbReference>
<dbReference type="Proteomes" id="UP000231702">
    <property type="component" value="Unassembled WGS sequence"/>
</dbReference>
<dbReference type="CDD" id="cd00075">
    <property type="entry name" value="HATPase"/>
    <property type="match status" value="1"/>
</dbReference>
<dbReference type="SMART" id="SM00387">
    <property type="entry name" value="HATPase_c"/>
    <property type="match status" value="1"/>
</dbReference>
<dbReference type="AlphaFoldDB" id="A0A285J3A6"/>
<keyword evidence="8 11" id="KW-1133">Transmembrane helix</keyword>
<protein>
    <recommendedName>
        <fullName evidence="3">histidine kinase</fullName>
        <ecNumber evidence="3">2.7.13.3</ecNumber>
    </recommendedName>
</protein>
<organism evidence="15 16">
    <name type="scientific">Pseudooceanicola antarcticus</name>
    <dbReference type="NCBI Taxonomy" id="1247613"/>
    <lineage>
        <taxon>Bacteria</taxon>
        <taxon>Pseudomonadati</taxon>
        <taxon>Pseudomonadota</taxon>
        <taxon>Alphaproteobacteria</taxon>
        <taxon>Rhodobacterales</taxon>
        <taxon>Paracoccaceae</taxon>
        <taxon>Pseudooceanicola</taxon>
    </lineage>
</organism>
<keyword evidence="10 11" id="KW-0472">Membrane</keyword>
<evidence type="ECO:0000256" key="11">
    <source>
        <dbReference type="SAM" id="Phobius"/>
    </source>
</evidence>
<dbReference type="Proteomes" id="UP000231655">
    <property type="component" value="Unassembled WGS sequence"/>
</dbReference>
<keyword evidence="6 11" id="KW-0812">Transmembrane</keyword>
<proteinExistence type="predicted"/>
<evidence type="ECO:0000256" key="1">
    <source>
        <dbReference type="ARBA" id="ARBA00000085"/>
    </source>
</evidence>
<dbReference type="GO" id="GO:0000155">
    <property type="term" value="F:phosphorelay sensor kinase activity"/>
    <property type="evidence" value="ECO:0007669"/>
    <property type="project" value="InterPro"/>
</dbReference>
<feature type="transmembrane region" description="Helical" evidence="11">
    <location>
        <begin position="165"/>
        <end position="189"/>
    </location>
</feature>
<dbReference type="Pfam" id="PF02518">
    <property type="entry name" value="HATPase_c"/>
    <property type="match status" value="1"/>
</dbReference>
<dbReference type="InterPro" id="IPR036097">
    <property type="entry name" value="HisK_dim/P_sf"/>
</dbReference>
<evidence type="ECO:0000259" key="12">
    <source>
        <dbReference type="PROSITE" id="PS50109"/>
    </source>
</evidence>
<dbReference type="InterPro" id="IPR003660">
    <property type="entry name" value="HAMP_dom"/>
</dbReference>
<evidence type="ECO:0000256" key="5">
    <source>
        <dbReference type="ARBA" id="ARBA00022679"/>
    </source>
</evidence>
<dbReference type="SUPFAM" id="SSF47384">
    <property type="entry name" value="Homodimeric domain of signal transducing histidine kinase"/>
    <property type="match status" value="1"/>
</dbReference>
<evidence type="ECO:0000256" key="3">
    <source>
        <dbReference type="ARBA" id="ARBA00012438"/>
    </source>
</evidence>
<feature type="transmembrane region" description="Helical" evidence="11">
    <location>
        <begin position="12"/>
        <end position="32"/>
    </location>
</feature>
<dbReference type="SMART" id="SM00304">
    <property type="entry name" value="HAMP"/>
    <property type="match status" value="1"/>
</dbReference>
<evidence type="ECO:0000256" key="4">
    <source>
        <dbReference type="ARBA" id="ARBA00022553"/>
    </source>
</evidence>
<dbReference type="PANTHER" id="PTHR45436">
    <property type="entry name" value="SENSOR HISTIDINE KINASE YKOH"/>
    <property type="match status" value="1"/>
</dbReference>
<evidence type="ECO:0000259" key="13">
    <source>
        <dbReference type="PROSITE" id="PS50885"/>
    </source>
</evidence>
<dbReference type="Gene3D" id="3.30.565.10">
    <property type="entry name" value="Histidine kinase-like ATPase, C-terminal domain"/>
    <property type="match status" value="1"/>
</dbReference>
<dbReference type="InterPro" id="IPR004358">
    <property type="entry name" value="Sig_transdc_His_kin-like_C"/>
</dbReference>
<dbReference type="EMBL" id="PGTD01000015">
    <property type="protein sequence ID" value="PJE29694.1"/>
    <property type="molecule type" value="Genomic_DNA"/>
</dbReference>
<evidence type="ECO:0000313" key="14">
    <source>
        <dbReference type="EMBL" id="PJE29694.1"/>
    </source>
</evidence>
<dbReference type="InterPro" id="IPR050428">
    <property type="entry name" value="TCS_sensor_his_kinase"/>
</dbReference>
<evidence type="ECO:0000256" key="8">
    <source>
        <dbReference type="ARBA" id="ARBA00022989"/>
    </source>
</evidence>
<keyword evidence="9" id="KW-0902">Two-component regulatory system</keyword>
<dbReference type="Pfam" id="PF00672">
    <property type="entry name" value="HAMP"/>
    <property type="match status" value="1"/>
</dbReference>
<dbReference type="GO" id="GO:0005886">
    <property type="term" value="C:plasma membrane"/>
    <property type="evidence" value="ECO:0007669"/>
    <property type="project" value="TreeGrafter"/>
</dbReference>
<dbReference type="SUPFAM" id="SSF158472">
    <property type="entry name" value="HAMP domain-like"/>
    <property type="match status" value="1"/>
</dbReference>
<keyword evidence="5" id="KW-0808">Transferase</keyword>
<dbReference type="InterPro" id="IPR036890">
    <property type="entry name" value="HATPase_C_sf"/>
</dbReference>
<evidence type="ECO:0000313" key="16">
    <source>
        <dbReference type="Proteomes" id="UP000231655"/>
    </source>
</evidence>
<evidence type="ECO:0000256" key="2">
    <source>
        <dbReference type="ARBA" id="ARBA00004370"/>
    </source>
</evidence>
<name>A0A285J3A6_9RHOB</name>
<reference evidence="15 16" key="1">
    <citation type="submission" date="2017-09" db="EMBL/GenBank/DDBJ databases">
        <authorList>
            <person name="Ehlers B."/>
            <person name="Leendertz F.H."/>
        </authorList>
    </citation>
    <scope>NUCLEOTIDE SEQUENCE [LARGE SCALE GENOMIC DNA]</scope>
    <source>
        <strain evidence="15 16">CGMCC 1.12662</strain>
    </source>
</reference>
<dbReference type="PRINTS" id="PR00344">
    <property type="entry name" value="BCTRLSENSOR"/>
</dbReference>
<dbReference type="OrthoDB" id="9815202at2"/>
<dbReference type="InterPro" id="IPR003594">
    <property type="entry name" value="HATPase_dom"/>
</dbReference>
<comment type="subcellular location">
    <subcellularLocation>
        <location evidence="2">Membrane</location>
    </subcellularLocation>
</comment>
<gene>
    <name evidence="14" type="ORF">CVM39_07240</name>
    <name evidence="15" type="ORF">SAMN06297129_2914</name>
</gene>
<dbReference type="EC" id="2.7.13.3" evidence="3"/>
<reference evidence="14 17" key="2">
    <citation type="journal article" date="2018" name="Int. J. Syst. Evol. Microbiol.">
        <title>Pseudooceanicola lipolyticus sp. nov., a marine alphaproteobacterium, reclassification of Oceanicola flagellatus as Pseudooceanicola flagellatus comb. nov. and emended description of the genus Pseudooceanicola.</title>
        <authorList>
            <person name="Huang M.-M."/>
            <person name="Guo L.-L."/>
            <person name="Wu Y.-H."/>
            <person name="Lai Q.-L."/>
            <person name="Shao Z.-Z."/>
            <person name="Wang C.-S."/>
            <person name="Wu M."/>
            <person name="Xu X.-W."/>
        </authorList>
    </citation>
    <scope>NUCLEOTIDE SEQUENCE [LARGE SCALE GENOMIC DNA]</scope>
    <source>
        <strain evidence="14 17">Ar-45</strain>
    </source>
</reference>
<dbReference type="Gene3D" id="6.10.340.10">
    <property type="match status" value="1"/>
</dbReference>
<evidence type="ECO:0000313" key="15">
    <source>
        <dbReference type="EMBL" id="SNY54805.1"/>
    </source>
</evidence>